<comment type="caution">
    <text evidence="6">The sequence shown here is derived from an EMBL/GenBank/DDBJ whole genome shotgun (WGS) entry which is preliminary data.</text>
</comment>
<dbReference type="SUPFAM" id="SSF52172">
    <property type="entry name" value="CheY-like"/>
    <property type="match status" value="1"/>
</dbReference>
<dbReference type="Proteomes" id="UP001501169">
    <property type="component" value="Unassembled WGS sequence"/>
</dbReference>
<evidence type="ECO:0000259" key="4">
    <source>
        <dbReference type="PROSITE" id="PS50110"/>
    </source>
</evidence>
<dbReference type="PROSITE" id="PS50110">
    <property type="entry name" value="RESPONSE_REGULATORY"/>
    <property type="match status" value="1"/>
</dbReference>
<organism evidence="6 7">
    <name type="scientific">Rheinheimera aquimaris</name>
    <dbReference type="NCBI Taxonomy" id="412437"/>
    <lineage>
        <taxon>Bacteria</taxon>
        <taxon>Pseudomonadati</taxon>
        <taxon>Pseudomonadota</taxon>
        <taxon>Gammaproteobacteria</taxon>
        <taxon>Chromatiales</taxon>
        <taxon>Chromatiaceae</taxon>
        <taxon>Rheinheimera</taxon>
    </lineage>
</organism>
<keyword evidence="1" id="KW-0902">Two-component regulatory system</keyword>
<dbReference type="PROSITE" id="PS50930">
    <property type="entry name" value="HTH_LYTTR"/>
    <property type="match status" value="1"/>
</dbReference>
<feature type="domain" description="HTH LytTR-type" evidence="5">
    <location>
        <begin position="133"/>
        <end position="237"/>
    </location>
</feature>
<dbReference type="EMBL" id="BAAAEO010000004">
    <property type="protein sequence ID" value="GAA0558713.1"/>
    <property type="molecule type" value="Genomic_DNA"/>
</dbReference>
<dbReference type="Gene3D" id="3.40.50.2300">
    <property type="match status" value="1"/>
</dbReference>
<keyword evidence="2 6" id="KW-0238">DNA-binding</keyword>
<dbReference type="SMART" id="SM00448">
    <property type="entry name" value="REC"/>
    <property type="match status" value="1"/>
</dbReference>
<dbReference type="InterPro" id="IPR007492">
    <property type="entry name" value="LytTR_DNA-bd_dom"/>
</dbReference>
<keyword evidence="3" id="KW-0597">Phosphoprotein</keyword>
<dbReference type="InterPro" id="IPR001789">
    <property type="entry name" value="Sig_transdc_resp-reg_receiver"/>
</dbReference>
<dbReference type="Pfam" id="PF00072">
    <property type="entry name" value="Response_reg"/>
    <property type="match status" value="1"/>
</dbReference>
<dbReference type="InterPro" id="IPR011006">
    <property type="entry name" value="CheY-like_superfamily"/>
</dbReference>
<accession>A0ABN1E467</accession>
<dbReference type="GO" id="GO:0003677">
    <property type="term" value="F:DNA binding"/>
    <property type="evidence" value="ECO:0007669"/>
    <property type="project" value="UniProtKB-KW"/>
</dbReference>
<evidence type="ECO:0000313" key="6">
    <source>
        <dbReference type="EMBL" id="GAA0558713.1"/>
    </source>
</evidence>
<dbReference type="SMART" id="SM00850">
    <property type="entry name" value="LytTR"/>
    <property type="match status" value="1"/>
</dbReference>
<dbReference type="RefSeq" id="WP_226767499.1">
    <property type="nucleotide sequence ID" value="NZ_BAAAEO010000004.1"/>
</dbReference>
<protein>
    <submittedName>
        <fullName evidence="6">LytTR family DNA-binding domain-containing protein</fullName>
    </submittedName>
</protein>
<evidence type="ECO:0000256" key="1">
    <source>
        <dbReference type="ARBA" id="ARBA00023012"/>
    </source>
</evidence>
<proteinExistence type="predicted"/>
<feature type="domain" description="Response regulatory" evidence="4">
    <location>
        <begin position="2"/>
        <end position="116"/>
    </location>
</feature>
<dbReference type="PANTHER" id="PTHR48111">
    <property type="entry name" value="REGULATOR OF RPOS"/>
    <property type="match status" value="1"/>
</dbReference>
<dbReference type="Gene3D" id="2.40.50.1020">
    <property type="entry name" value="LytTr DNA-binding domain"/>
    <property type="match status" value="1"/>
</dbReference>
<dbReference type="Pfam" id="PF04397">
    <property type="entry name" value="LytTR"/>
    <property type="match status" value="1"/>
</dbReference>
<name>A0ABN1E467_9GAMM</name>
<sequence>MRILIVDDEPLARSRLKRLLGQFSEHQCVAEAENASEAIEQIYKLQPDLVLLDIAMPGQDGISLGCQIRQLPVPPAVVFVTAHPQHALDAYQASPADYLLKPVSADGLALALKKVGALTRAHLDKTGNNEVLISYQLGNQQRQTKLSDVYYFCADQKYTRMVFAKGSALLDFSLTQLEQHYPQMLLRIHRNCLINRDRFRSLLTLPGGSHYIVLDGIDEKLEVSRRALPAVKQQLALD</sequence>
<dbReference type="InterPro" id="IPR039420">
    <property type="entry name" value="WalR-like"/>
</dbReference>
<keyword evidence="7" id="KW-1185">Reference proteome</keyword>
<evidence type="ECO:0000256" key="2">
    <source>
        <dbReference type="ARBA" id="ARBA00023125"/>
    </source>
</evidence>
<feature type="modified residue" description="4-aspartylphosphate" evidence="3">
    <location>
        <position position="53"/>
    </location>
</feature>
<dbReference type="PANTHER" id="PTHR48111:SF3">
    <property type="entry name" value="TRANSCRIPTIONAL REGULATORY PROTEIN BTSR"/>
    <property type="match status" value="1"/>
</dbReference>
<evidence type="ECO:0000256" key="3">
    <source>
        <dbReference type="PROSITE-ProRule" id="PRU00169"/>
    </source>
</evidence>
<evidence type="ECO:0000259" key="5">
    <source>
        <dbReference type="PROSITE" id="PS50930"/>
    </source>
</evidence>
<reference evidence="6 7" key="1">
    <citation type="journal article" date="2019" name="Int. J. Syst. Evol. Microbiol.">
        <title>The Global Catalogue of Microorganisms (GCM) 10K type strain sequencing project: providing services to taxonomists for standard genome sequencing and annotation.</title>
        <authorList>
            <consortium name="The Broad Institute Genomics Platform"/>
            <consortium name="The Broad Institute Genome Sequencing Center for Infectious Disease"/>
            <person name="Wu L."/>
            <person name="Ma J."/>
        </authorList>
    </citation>
    <scope>NUCLEOTIDE SEQUENCE [LARGE SCALE GENOMIC DNA]</scope>
    <source>
        <strain evidence="6 7">JCM 14331</strain>
    </source>
</reference>
<gene>
    <name evidence="6" type="ORF">GCM10009098_28360</name>
</gene>
<evidence type="ECO:0000313" key="7">
    <source>
        <dbReference type="Proteomes" id="UP001501169"/>
    </source>
</evidence>